<evidence type="ECO:0000313" key="12">
    <source>
        <dbReference type="Proteomes" id="UP000054560"/>
    </source>
</evidence>
<evidence type="ECO:0000256" key="1">
    <source>
        <dbReference type="ARBA" id="ARBA00004477"/>
    </source>
</evidence>
<sequence length="113" mass="12414">MFTPAFLSPAGAEFMRLAFAVAVSAFVLLEYLRIARVWPLGEDLQDFLTKFTDERDSGPVILTHLYLLVGIALPLWLTSSMQSIGIGDATASFVGVRYGVHKWGASTKYVIDS</sequence>
<dbReference type="eggNOG" id="KOG2468">
    <property type="taxonomic scope" value="Eukaryota"/>
</dbReference>
<keyword evidence="5 10" id="KW-0812">Transmembrane</keyword>
<dbReference type="STRING" id="667725.A0A0L0GE58"/>
<evidence type="ECO:0000256" key="2">
    <source>
        <dbReference type="ARBA" id="ARBA00010794"/>
    </source>
</evidence>
<keyword evidence="9 10" id="KW-0472">Membrane</keyword>
<keyword evidence="12" id="KW-1185">Reference proteome</keyword>
<comment type="similarity">
    <text evidence="2">Belongs to the polyprenol kinase family.</text>
</comment>
<dbReference type="EMBL" id="KQ241615">
    <property type="protein sequence ID" value="KNC87295.1"/>
    <property type="molecule type" value="Genomic_DNA"/>
</dbReference>
<evidence type="ECO:0000256" key="8">
    <source>
        <dbReference type="ARBA" id="ARBA00022989"/>
    </source>
</evidence>
<protein>
    <recommendedName>
        <fullName evidence="3">dolichol kinase</fullName>
        <ecNumber evidence="3">2.7.1.108</ecNumber>
    </recommendedName>
</protein>
<name>A0A0L0GE58_9EUKA</name>
<comment type="subcellular location">
    <subcellularLocation>
        <location evidence="1">Endoplasmic reticulum membrane</location>
        <topology evidence="1">Multi-pass membrane protein</topology>
    </subcellularLocation>
</comment>
<dbReference type="Proteomes" id="UP000054560">
    <property type="component" value="Unassembled WGS sequence"/>
</dbReference>
<evidence type="ECO:0000256" key="7">
    <source>
        <dbReference type="ARBA" id="ARBA00022824"/>
    </source>
</evidence>
<gene>
    <name evidence="11" type="ORF">SARC_00576</name>
</gene>
<dbReference type="OrthoDB" id="377083at2759"/>
<dbReference type="GO" id="GO:0004168">
    <property type="term" value="F:dolichol kinase activity"/>
    <property type="evidence" value="ECO:0007669"/>
    <property type="project" value="UniProtKB-EC"/>
</dbReference>
<evidence type="ECO:0000256" key="4">
    <source>
        <dbReference type="ARBA" id="ARBA00022679"/>
    </source>
</evidence>
<accession>A0A0L0GE58</accession>
<dbReference type="GO" id="GO:0005789">
    <property type="term" value="C:endoplasmic reticulum membrane"/>
    <property type="evidence" value="ECO:0007669"/>
    <property type="project" value="UniProtKB-SubCell"/>
</dbReference>
<organism evidence="11 12">
    <name type="scientific">Sphaeroforma arctica JP610</name>
    <dbReference type="NCBI Taxonomy" id="667725"/>
    <lineage>
        <taxon>Eukaryota</taxon>
        <taxon>Ichthyosporea</taxon>
        <taxon>Ichthyophonida</taxon>
        <taxon>Sphaeroforma</taxon>
    </lineage>
</organism>
<keyword evidence="8 10" id="KW-1133">Transmembrane helix</keyword>
<dbReference type="AlphaFoldDB" id="A0A0L0GE58"/>
<evidence type="ECO:0000256" key="5">
    <source>
        <dbReference type="ARBA" id="ARBA00022692"/>
    </source>
</evidence>
<dbReference type="EC" id="2.7.1.108" evidence="3"/>
<evidence type="ECO:0000256" key="9">
    <source>
        <dbReference type="ARBA" id="ARBA00023136"/>
    </source>
</evidence>
<evidence type="ECO:0000256" key="3">
    <source>
        <dbReference type="ARBA" id="ARBA00012132"/>
    </source>
</evidence>
<reference evidence="11 12" key="1">
    <citation type="submission" date="2011-02" db="EMBL/GenBank/DDBJ databases">
        <title>The Genome Sequence of Sphaeroforma arctica JP610.</title>
        <authorList>
            <consortium name="The Broad Institute Genome Sequencing Platform"/>
            <person name="Russ C."/>
            <person name="Cuomo C."/>
            <person name="Young S.K."/>
            <person name="Zeng Q."/>
            <person name="Gargeya S."/>
            <person name="Alvarado L."/>
            <person name="Berlin A."/>
            <person name="Chapman S.B."/>
            <person name="Chen Z."/>
            <person name="Freedman E."/>
            <person name="Gellesch M."/>
            <person name="Goldberg J."/>
            <person name="Griggs A."/>
            <person name="Gujja S."/>
            <person name="Heilman E."/>
            <person name="Heiman D."/>
            <person name="Howarth C."/>
            <person name="Mehta T."/>
            <person name="Neiman D."/>
            <person name="Pearson M."/>
            <person name="Roberts A."/>
            <person name="Saif S."/>
            <person name="Shea T."/>
            <person name="Shenoy N."/>
            <person name="Sisk P."/>
            <person name="Stolte C."/>
            <person name="Sykes S."/>
            <person name="White J."/>
            <person name="Yandava C."/>
            <person name="Burger G."/>
            <person name="Gray M.W."/>
            <person name="Holland P.W.H."/>
            <person name="King N."/>
            <person name="Lang F.B.F."/>
            <person name="Roger A.J."/>
            <person name="Ruiz-Trillo I."/>
            <person name="Haas B."/>
            <person name="Nusbaum C."/>
            <person name="Birren B."/>
        </authorList>
    </citation>
    <scope>NUCLEOTIDE SEQUENCE [LARGE SCALE GENOMIC DNA]</scope>
    <source>
        <strain evidence="11 12">JP610</strain>
    </source>
</reference>
<feature type="transmembrane region" description="Helical" evidence="10">
    <location>
        <begin position="58"/>
        <end position="77"/>
    </location>
</feature>
<evidence type="ECO:0000313" key="11">
    <source>
        <dbReference type="EMBL" id="KNC87295.1"/>
    </source>
</evidence>
<dbReference type="RefSeq" id="XP_014161197.1">
    <property type="nucleotide sequence ID" value="XM_014305722.1"/>
</dbReference>
<evidence type="ECO:0000256" key="6">
    <source>
        <dbReference type="ARBA" id="ARBA00022777"/>
    </source>
</evidence>
<evidence type="ECO:0000256" key="10">
    <source>
        <dbReference type="SAM" id="Phobius"/>
    </source>
</evidence>
<dbReference type="GeneID" id="25901080"/>
<keyword evidence="7" id="KW-0256">Endoplasmic reticulum</keyword>
<dbReference type="PANTHER" id="PTHR13205:SF15">
    <property type="entry name" value="DOLICHOL KINASE"/>
    <property type="match status" value="1"/>
</dbReference>
<dbReference type="InterPro" id="IPR032974">
    <property type="entry name" value="Polypren_kinase"/>
</dbReference>
<proteinExistence type="inferred from homology"/>
<keyword evidence="6" id="KW-0418">Kinase</keyword>
<dbReference type="GO" id="GO:0043048">
    <property type="term" value="P:dolichyl monophosphate biosynthetic process"/>
    <property type="evidence" value="ECO:0007669"/>
    <property type="project" value="TreeGrafter"/>
</dbReference>
<keyword evidence="4" id="KW-0808">Transferase</keyword>
<dbReference type="PANTHER" id="PTHR13205">
    <property type="entry name" value="TRANSMEMBRANE PROTEIN 15-RELATED"/>
    <property type="match status" value="1"/>
</dbReference>